<keyword evidence="5" id="KW-0677">Repeat</keyword>
<evidence type="ECO:0000256" key="3">
    <source>
        <dbReference type="ARBA" id="ARBA00015071"/>
    </source>
</evidence>
<reference evidence="12" key="1">
    <citation type="submission" date="2015-12" db="EMBL/GenBank/DDBJ databases">
        <title>De novo transcriptome assembly of four potential Pierce s Disease insect vectors from Arizona vineyards.</title>
        <authorList>
            <person name="Tassone E.E."/>
        </authorList>
    </citation>
    <scope>NUCLEOTIDE SEQUENCE</scope>
</reference>
<evidence type="ECO:0000313" key="12">
    <source>
        <dbReference type="EMBL" id="JAS05627.1"/>
    </source>
</evidence>
<dbReference type="FunFam" id="4.10.1000.30:FF:000001">
    <property type="entry name" value="Zinc finger CCCH domain-containing protein 14"/>
    <property type="match status" value="1"/>
</dbReference>
<feature type="region of interest" description="Disordered" evidence="10">
    <location>
        <begin position="124"/>
        <end position="160"/>
    </location>
</feature>
<feature type="zinc finger region" description="C3H1-type" evidence="9">
    <location>
        <begin position="676"/>
        <end position="696"/>
    </location>
</feature>
<dbReference type="AlphaFoldDB" id="A0A1B6BWF0"/>
<sequence>MVMVGNKKSKSQMDEGLKLFLGSNTSHFTNWLHQVLQKLEEVTIPSLGVKNIGSSSSKKKSHNDPPKKKKKLKSSSKEKKVAKKFKNIIEEKYIKKEKDVSDNEIIEGTVANNTNQHTVEIVQSFDKNEKNTKEDELKESSGQIEAENSNSTTKEKFSIPIDADEDEFLNIRADIEADDLMEGDMESSEVNFDTSKKELPSKVNTTKNDEHSETENKKSNLKLRSVSPTNSDKESMNKLDARHLLNRRTDARELLNRKAAARLSINVKSSSTTSERRPLKRHYNDRSYDRHSSKRDLLSDDDRKNDRDTEKPRGVKRRSSEISDIQDKTHNRLNKILYSAREENSKRTKVSSSTSDLSKDEIKSRLRGCETEDKKRTGVLSRVVPLGRRGDDSSEVPIPSVIRVTPRPRRPLSEQANHKLIFKAMADANKSTASLQPRLDLQQSKKVEKMERSLFSRSSTDTSKIPPDKISISITNDQSQSTGNNIGDKSEEILEVNKEGTVNSNLEILEDEFVFENSIELEGLEENENDSEMFENWLKPGNESVLHTNSVLSDVTNNGMPEESSFSDMKVNEPQFVVTMNNMNVSLIYNTSYEDEDLEDFEKPEPEFMENNNILTIQSKGIKRKRPISPIIVRSTNNSNLVDVMEVTKSKPNERCKYWPNCRTGDQCIYHHPVLTCKLFPNCKFGDHCLFIHPQCKFNAACTRRDCPFSHTTSTLSVPALIKNVQACRFFPKCTNLNCPFYHPKICKFGSYCTKKDCLFVHKEIASVEKLKWSREGTS</sequence>
<dbReference type="EMBL" id="GEDC01031671">
    <property type="protein sequence ID" value="JAS05627.1"/>
    <property type="molecule type" value="Transcribed_RNA"/>
</dbReference>
<dbReference type="SMART" id="SM00356">
    <property type="entry name" value="ZnF_C3H1"/>
    <property type="match status" value="3"/>
</dbReference>
<feature type="compositionally biased region" description="Basic residues" evidence="10">
    <location>
        <begin position="57"/>
        <end position="81"/>
    </location>
</feature>
<feature type="region of interest" description="Disordered" evidence="10">
    <location>
        <begin position="266"/>
        <end position="359"/>
    </location>
</feature>
<feature type="compositionally biased region" description="Low complexity" evidence="10">
    <location>
        <begin position="463"/>
        <end position="474"/>
    </location>
</feature>
<feature type="compositionally biased region" description="Basic and acidic residues" evidence="10">
    <location>
        <begin position="231"/>
        <end position="244"/>
    </location>
</feature>
<dbReference type="GO" id="GO:0008143">
    <property type="term" value="F:poly(A) binding"/>
    <property type="evidence" value="ECO:0007669"/>
    <property type="project" value="InterPro"/>
</dbReference>
<proteinExistence type="inferred from homology"/>
<evidence type="ECO:0000256" key="6">
    <source>
        <dbReference type="ARBA" id="ARBA00022771"/>
    </source>
</evidence>
<name>A0A1B6BWF0_9HEMI</name>
<keyword evidence="4 9" id="KW-0479">Metal-binding</keyword>
<feature type="compositionally biased region" description="Basic and acidic residues" evidence="10">
    <location>
        <begin position="207"/>
        <end position="218"/>
    </location>
</feature>
<feature type="region of interest" description="Disordered" evidence="10">
    <location>
        <begin position="50"/>
        <end position="81"/>
    </location>
</feature>
<evidence type="ECO:0000259" key="11">
    <source>
        <dbReference type="PROSITE" id="PS50103"/>
    </source>
</evidence>
<evidence type="ECO:0000256" key="10">
    <source>
        <dbReference type="SAM" id="MobiDB-lite"/>
    </source>
</evidence>
<keyword evidence="8" id="KW-0539">Nucleus</keyword>
<dbReference type="GO" id="GO:0008270">
    <property type="term" value="F:zinc ion binding"/>
    <property type="evidence" value="ECO:0007669"/>
    <property type="project" value="UniProtKB-KW"/>
</dbReference>
<evidence type="ECO:0000256" key="7">
    <source>
        <dbReference type="ARBA" id="ARBA00022833"/>
    </source>
</evidence>
<feature type="compositionally biased region" description="Basic and acidic residues" evidence="10">
    <location>
        <begin position="274"/>
        <end position="330"/>
    </location>
</feature>
<dbReference type="GO" id="GO:0043488">
    <property type="term" value="P:regulation of mRNA stability"/>
    <property type="evidence" value="ECO:0007669"/>
    <property type="project" value="InterPro"/>
</dbReference>
<accession>A0A1B6BWF0</accession>
<dbReference type="GO" id="GO:0005737">
    <property type="term" value="C:cytoplasm"/>
    <property type="evidence" value="ECO:0007669"/>
    <property type="project" value="TreeGrafter"/>
</dbReference>
<feature type="compositionally biased region" description="Basic and acidic residues" evidence="10">
    <location>
        <begin position="126"/>
        <end position="139"/>
    </location>
</feature>
<evidence type="ECO:0000256" key="5">
    <source>
        <dbReference type="ARBA" id="ARBA00022737"/>
    </source>
</evidence>
<comment type="subcellular location">
    <subcellularLocation>
        <location evidence="1">Nucleus</location>
    </subcellularLocation>
</comment>
<feature type="zinc finger region" description="C3H1-type" evidence="9">
    <location>
        <begin position="650"/>
        <end position="675"/>
    </location>
</feature>
<feature type="compositionally biased region" description="Polar residues" evidence="10">
    <location>
        <begin position="140"/>
        <end position="152"/>
    </location>
</feature>
<evidence type="ECO:0000256" key="8">
    <source>
        <dbReference type="ARBA" id="ARBA00023242"/>
    </source>
</evidence>
<evidence type="ECO:0000256" key="9">
    <source>
        <dbReference type="PROSITE-ProRule" id="PRU00723"/>
    </source>
</evidence>
<feature type="compositionally biased region" description="Polar residues" evidence="10">
    <location>
        <begin position="475"/>
        <end position="487"/>
    </location>
</feature>
<keyword evidence="6 9" id="KW-0863">Zinc-finger</keyword>
<dbReference type="GO" id="GO:0005634">
    <property type="term" value="C:nucleus"/>
    <property type="evidence" value="ECO:0007669"/>
    <property type="project" value="UniProtKB-SubCell"/>
</dbReference>
<dbReference type="InterPro" id="IPR000571">
    <property type="entry name" value="Znf_CCCH"/>
</dbReference>
<comment type="similarity">
    <text evidence="2">Belongs to the ZC3H14 family.</text>
</comment>
<feature type="region of interest" description="Disordered" evidence="10">
    <location>
        <begin position="179"/>
        <end position="244"/>
    </location>
</feature>
<dbReference type="PANTHER" id="PTHR14738:SF29">
    <property type="entry name" value="ZINC FINGER CCCH DOMAIN-CONTAINING PROTEIN 14"/>
    <property type="match status" value="1"/>
</dbReference>
<dbReference type="PROSITE" id="PS50103">
    <property type="entry name" value="ZF_C3H1"/>
    <property type="match status" value="2"/>
</dbReference>
<keyword evidence="7 9" id="KW-0862">Zinc</keyword>
<feature type="domain" description="C3H1-type" evidence="11">
    <location>
        <begin position="650"/>
        <end position="675"/>
    </location>
</feature>
<organism evidence="12">
    <name type="scientific">Clastoptera arizonana</name>
    <name type="common">Arizona spittle bug</name>
    <dbReference type="NCBI Taxonomy" id="38151"/>
    <lineage>
        <taxon>Eukaryota</taxon>
        <taxon>Metazoa</taxon>
        <taxon>Ecdysozoa</taxon>
        <taxon>Arthropoda</taxon>
        <taxon>Hexapoda</taxon>
        <taxon>Insecta</taxon>
        <taxon>Pterygota</taxon>
        <taxon>Neoptera</taxon>
        <taxon>Paraneoptera</taxon>
        <taxon>Hemiptera</taxon>
        <taxon>Auchenorrhyncha</taxon>
        <taxon>Cercopoidea</taxon>
        <taxon>Clastopteridae</taxon>
        <taxon>Clastoptera</taxon>
    </lineage>
</organism>
<evidence type="ECO:0000256" key="1">
    <source>
        <dbReference type="ARBA" id="ARBA00004123"/>
    </source>
</evidence>
<protein>
    <recommendedName>
        <fullName evidence="3">Zinc finger CCCH domain-containing protein 14</fullName>
    </recommendedName>
</protein>
<dbReference type="PANTHER" id="PTHR14738">
    <property type="entry name" value="ZINC FINGER CCCH DOMAIN-CONTAINING PROTEIN 14"/>
    <property type="match status" value="1"/>
</dbReference>
<evidence type="ECO:0000256" key="2">
    <source>
        <dbReference type="ARBA" id="ARBA00008423"/>
    </source>
</evidence>
<dbReference type="Gene3D" id="4.10.1000.30">
    <property type="match status" value="2"/>
</dbReference>
<evidence type="ECO:0000256" key="4">
    <source>
        <dbReference type="ARBA" id="ARBA00022723"/>
    </source>
</evidence>
<dbReference type="InterPro" id="IPR040366">
    <property type="entry name" value="Nab2/ZC3H14"/>
</dbReference>
<dbReference type="Pfam" id="PF14608">
    <property type="entry name" value="zf-CCCH_2"/>
    <property type="match status" value="5"/>
</dbReference>
<feature type="domain" description="C3H1-type" evidence="11">
    <location>
        <begin position="676"/>
        <end position="696"/>
    </location>
</feature>
<feature type="region of interest" description="Disordered" evidence="10">
    <location>
        <begin position="450"/>
        <end position="487"/>
    </location>
</feature>
<gene>
    <name evidence="12" type="ORF">g.5707</name>
</gene>